<protein>
    <recommendedName>
        <fullName evidence="1">Reverse transcriptase Ty1/copia-type domain-containing protein</fullName>
    </recommendedName>
</protein>
<proteinExistence type="predicted"/>
<evidence type="ECO:0000259" key="1">
    <source>
        <dbReference type="Pfam" id="PF07727"/>
    </source>
</evidence>
<dbReference type="InterPro" id="IPR013103">
    <property type="entry name" value="RVT_2"/>
</dbReference>
<dbReference type="OrthoDB" id="2791290at2759"/>
<dbReference type="Pfam" id="PF07727">
    <property type="entry name" value="RVT_2"/>
    <property type="match status" value="1"/>
</dbReference>
<gene>
    <name evidence="2" type="ORF">O181_102173</name>
</gene>
<comment type="caution">
    <text evidence="2">The sequence shown here is derived from an EMBL/GenBank/DDBJ whole genome shotgun (WGS) entry which is preliminary data.</text>
</comment>
<keyword evidence="3" id="KW-1185">Reference proteome</keyword>
<dbReference type="Proteomes" id="UP000765509">
    <property type="component" value="Unassembled WGS sequence"/>
</dbReference>
<dbReference type="EMBL" id="AVOT02072588">
    <property type="protein sequence ID" value="MBW0562458.1"/>
    <property type="molecule type" value="Genomic_DNA"/>
</dbReference>
<reference evidence="2" key="1">
    <citation type="submission" date="2021-03" db="EMBL/GenBank/DDBJ databases">
        <title>Draft genome sequence of rust myrtle Austropuccinia psidii MF-1, a brazilian biotype.</title>
        <authorList>
            <person name="Quecine M.C."/>
            <person name="Pachon D.M.R."/>
            <person name="Bonatelli M.L."/>
            <person name="Correr F.H."/>
            <person name="Franceschini L.M."/>
            <person name="Leite T.F."/>
            <person name="Margarido G.R.A."/>
            <person name="Almeida C.A."/>
            <person name="Ferrarezi J.A."/>
            <person name="Labate C.A."/>
        </authorList>
    </citation>
    <scope>NUCLEOTIDE SEQUENCE</scope>
    <source>
        <strain evidence="2">MF-1</strain>
    </source>
</reference>
<accession>A0A9Q3PHV0</accession>
<organism evidence="2 3">
    <name type="scientific">Austropuccinia psidii MF-1</name>
    <dbReference type="NCBI Taxonomy" id="1389203"/>
    <lineage>
        <taxon>Eukaryota</taxon>
        <taxon>Fungi</taxon>
        <taxon>Dikarya</taxon>
        <taxon>Basidiomycota</taxon>
        <taxon>Pucciniomycotina</taxon>
        <taxon>Pucciniomycetes</taxon>
        <taxon>Pucciniales</taxon>
        <taxon>Sphaerophragmiaceae</taxon>
        <taxon>Austropuccinia</taxon>
    </lineage>
</organism>
<feature type="domain" description="Reverse transcriptase Ty1/copia-type" evidence="1">
    <location>
        <begin position="81"/>
        <end position="252"/>
    </location>
</feature>
<name>A0A9Q3PHV0_9BASI</name>
<dbReference type="AlphaFoldDB" id="A0A9Q3PHV0"/>
<sequence length="263" mass="30010">MTSIPLTHRIEINNLFDPIMLNELTYQDEVLEVTAAACALHNESRSTYHKAMVSGDCHKWEEDMEEELRSLRDMGVGQRCNVTQYKVRLVVQGHQQIEGLNFDETFALTPAFNSLQCLLTIAAALGWEIQTFDVTTAYLHSNLKDTIYVREPQGATDMPKVLYGLKQARRCWWNNLQNVLKKVDFQSNPEDPSTYTCNWVDRKAILWVHVDDGVIGALSMELLSKLKLLLKSELIIKWDNGVSRIVGITIKKWMVGLSSASRH</sequence>
<evidence type="ECO:0000313" key="2">
    <source>
        <dbReference type="EMBL" id="MBW0562458.1"/>
    </source>
</evidence>
<evidence type="ECO:0000313" key="3">
    <source>
        <dbReference type="Proteomes" id="UP000765509"/>
    </source>
</evidence>